<organism evidence="6 7">
    <name type="scientific">Sphingomonas aliaeris</name>
    <dbReference type="NCBI Taxonomy" id="2759526"/>
    <lineage>
        <taxon>Bacteria</taxon>
        <taxon>Pseudomonadati</taxon>
        <taxon>Pseudomonadota</taxon>
        <taxon>Alphaproteobacteria</taxon>
        <taxon>Sphingomonadales</taxon>
        <taxon>Sphingomonadaceae</taxon>
        <taxon>Sphingomonas</taxon>
    </lineage>
</organism>
<dbReference type="Gene3D" id="3.60.21.10">
    <property type="match status" value="1"/>
</dbReference>
<name>A0A974S5K9_9SPHN</name>
<dbReference type="Proteomes" id="UP000595894">
    <property type="component" value="Chromosome"/>
</dbReference>
<accession>A0A974S5K9</accession>
<evidence type="ECO:0000313" key="7">
    <source>
        <dbReference type="Proteomes" id="UP000595894"/>
    </source>
</evidence>
<keyword evidence="3" id="KW-0408">Iron</keyword>
<evidence type="ECO:0000259" key="5">
    <source>
        <dbReference type="Pfam" id="PF00149"/>
    </source>
</evidence>
<keyword evidence="1" id="KW-0479">Metal-binding</keyword>
<evidence type="ECO:0000256" key="2">
    <source>
        <dbReference type="ARBA" id="ARBA00022801"/>
    </source>
</evidence>
<dbReference type="InterPro" id="IPR029052">
    <property type="entry name" value="Metallo-depent_PP-like"/>
</dbReference>
<proteinExistence type="inferred from homology"/>
<dbReference type="EMBL" id="CP061035">
    <property type="protein sequence ID" value="QQV78792.1"/>
    <property type="molecule type" value="Genomic_DNA"/>
</dbReference>
<dbReference type="Pfam" id="PF00149">
    <property type="entry name" value="Metallophos"/>
    <property type="match status" value="1"/>
</dbReference>
<dbReference type="CDD" id="cd07402">
    <property type="entry name" value="MPP_GpdQ"/>
    <property type="match status" value="1"/>
</dbReference>
<comment type="similarity">
    <text evidence="4">Belongs to the cyclic nucleotide phosphodiesterase class-III family.</text>
</comment>
<evidence type="ECO:0000256" key="4">
    <source>
        <dbReference type="ARBA" id="ARBA00025742"/>
    </source>
</evidence>
<gene>
    <name evidence="6" type="ORF">H5J25_02500</name>
</gene>
<dbReference type="InterPro" id="IPR026575">
    <property type="entry name" value="GpdQ/CpdA-like"/>
</dbReference>
<dbReference type="GO" id="GO:0004112">
    <property type="term" value="F:cyclic-nucleotide phosphodiesterase activity"/>
    <property type="evidence" value="ECO:0007669"/>
    <property type="project" value="InterPro"/>
</dbReference>
<evidence type="ECO:0000256" key="3">
    <source>
        <dbReference type="ARBA" id="ARBA00023004"/>
    </source>
</evidence>
<dbReference type="InterPro" id="IPR004843">
    <property type="entry name" value="Calcineurin-like_PHP"/>
</dbReference>
<reference evidence="7" key="1">
    <citation type="submission" date="2020-09" db="EMBL/GenBank/DDBJ databases">
        <title>Sphingomonas sp., a new species isolated from pork steak.</title>
        <authorList>
            <person name="Heidler von Heilborn D."/>
        </authorList>
    </citation>
    <scope>NUCLEOTIDE SEQUENCE [LARGE SCALE GENOMIC DNA]</scope>
</reference>
<dbReference type="SUPFAM" id="SSF56300">
    <property type="entry name" value="Metallo-dependent phosphatases"/>
    <property type="match status" value="1"/>
</dbReference>
<evidence type="ECO:0000313" key="6">
    <source>
        <dbReference type="EMBL" id="QQV78792.1"/>
    </source>
</evidence>
<feature type="domain" description="Calcineurin-like phosphoesterase" evidence="5">
    <location>
        <begin position="1"/>
        <end position="194"/>
    </location>
</feature>
<dbReference type="KEGG" id="sari:H5J25_02500"/>
<keyword evidence="2" id="KW-0378">Hydrolase</keyword>
<dbReference type="InterPro" id="IPR050884">
    <property type="entry name" value="CNP_phosphodiesterase-III"/>
</dbReference>
<evidence type="ECO:0000256" key="1">
    <source>
        <dbReference type="ARBA" id="ARBA00022723"/>
    </source>
</evidence>
<dbReference type="PANTHER" id="PTHR42988">
    <property type="entry name" value="PHOSPHOHYDROLASE"/>
    <property type="match status" value="1"/>
</dbReference>
<sequence>MLIAQITDLHLGFVPGDADEPNAHRLRTVVEAVAALRPAPDLVVVTGDLTDRGDTGSYERVRDALSPLAMPVHLLLGNHDRRDAFTTVFPDHALDAGFVQYSVDHDGLRIVALDTLDEARHGGAFCDARASWLRDRLDAAPDRPTLILLHHPPRPVGIAWMDTDPREPWVARLAAVVRGRTNIVGILAGHIHRPVATTWCGVPLLIAPSCAPEVALDLRPIDADMPDDRAMIAATPPGFALHLWDGTDMLTHFETVGGGPVVARYTPALQPMVREMLAERPVPSLAPSPGG</sequence>
<protein>
    <submittedName>
        <fullName evidence="6">Phosphodiesterase</fullName>
    </submittedName>
</protein>
<keyword evidence="7" id="KW-1185">Reference proteome</keyword>
<dbReference type="AlphaFoldDB" id="A0A974S5K9"/>
<dbReference type="GO" id="GO:0046872">
    <property type="term" value="F:metal ion binding"/>
    <property type="evidence" value="ECO:0007669"/>
    <property type="project" value="UniProtKB-KW"/>
</dbReference>
<dbReference type="PANTHER" id="PTHR42988:SF2">
    <property type="entry name" value="CYCLIC NUCLEOTIDE PHOSPHODIESTERASE CBUA0032-RELATED"/>
    <property type="match status" value="1"/>
</dbReference>